<evidence type="ECO:0000256" key="1">
    <source>
        <dbReference type="SAM" id="MobiDB-lite"/>
    </source>
</evidence>
<organism evidence="2 3">
    <name type="scientific">Gimesia panareensis</name>
    <dbReference type="NCBI Taxonomy" id="2527978"/>
    <lineage>
        <taxon>Bacteria</taxon>
        <taxon>Pseudomonadati</taxon>
        <taxon>Planctomycetota</taxon>
        <taxon>Planctomycetia</taxon>
        <taxon>Planctomycetales</taxon>
        <taxon>Planctomycetaceae</taxon>
        <taxon>Gimesia</taxon>
    </lineage>
</organism>
<name>A0A518FK20_9PLAN</name>
<protein>
    <submittedName>
        <fullName evidence="2">Uncharacterized protein</fullName>
    </submittedName>
</protein>
<reference evidence="2 3" key="1">
    <citation type="submission" date="2019-02" db="EMBL/GenBank/DDBJ databases">
        <title>Deep-cultivation of Planctomycetes and their phenomic and genomic characterization uncovers novel biology.</title>
        <authorList>
            <person name="Wiegand S."/>
            <person name="Jogler M."/>
            <person name="Boedeker C."/>
            <person name="Pinto D."/>
            <person name="Vollmers J."/>
            <person name="Rivas-Marin E."/>
            <person name="Kohn T."/>
            <person name="Peeters S.H."/>
            <person name="Heuer A."/>
            <person name="Rast P."/>
            <person name="Oberbeckmann S."/>
            <person name="Bunk B."/>
            <person name="Jeske O."/>
            <person name="Meyerdierks A."/>
            <person name="Storesund J.E."/>
            <person name="Kallscheuer N."/>
            <person name="Luecker S."/>
            <person name="Lage O.M."/>
            <person name="Pohl T."/>
            <person name="Merkel B.J."/>
            <person name="Hornburger P."/>
            <person name="Mueller R.-W."/>
            <person name="Bruemmer F."/>
            <person name="Labrenz M."/>
            <person name="Spormann A.M."/>
            <person name="Op den Camp H."/>
            <person name="Overmann J."/>
            <person name="Amann R."/>
            <person name="Jetten M.S.M."/>
            <person name="Mascher T."/>
            <person name="Medema M.H."/>
            <person name="Devos D.P."/>
            <person name="Kaster A.-K."/>
            <person name="Ovreas L."/>
            <person name="Rohde M."/>
            <person name="Galperin M.Y."/>
            <person name="Jogler C."/>
        </authorList>
    </citation>
    <scope>NUCLEOTIDE SEQUENCE [LARGE SCALE GENOMIC DNA]</scope>
    <source>
        <strain evidence="2 3">Pan153</strain>
    </source>
</reference>
<evidence type="ECO:0000313" key="2">
    <source>
        <dbReference type="EMBL" id="QDV16640.1"/>
    </source>
</evidence>
<feature type="region of interest" description="Disordered" evidence="1">
    <location>
        <begin position="86"/>
        <end position="113"/>
    </location>
</feature>
<gene>
    <name evidence="2" type="ORF">Pan153_12710</name>
</gene>
<dbReference type="RefSeq" id="WP_145454484.1">
    <property type="nucleotide sequence ID" value="NZ_CP036317.1"/>
</dbReference>
<sequence length="279" mass="31142">MKYRLFSNGLRVHSVSLPVLFCLTSAVLCSGCGSETYEKRLNETAQYFAYLDVRNQALSGAWSSPTIHFRPPLDFQEIRADLPAAAPKEENADTDTEAAPAQPDQSIDPRQPDYIDLHLPGLEGAWRTEVPVDLENETVDRPAYLYVLSNYSLLKAKEKEAAANFFSDVNNQLSTTFGQFLNTEDFVTERFPHGKGYINPKSFTYGVLTPEMPIDGIPYEVQIYLSEAGDNQAVILVVLPKEMAHKSKLQKQIEYSLETFELQSPQGGGDGGTRESTQF</sequence>
<proteinExistence type="predicted"/>
<dbReference type="OrthoDB" id="211051at2"/>
<accession>A0A518FK20</accession>
<dbReference type="Proteomes" id="UP000320839">
    <property type="component" value="Chromosome"/>
</dbReference>
<dbReference type="AlphaFoldDB" id="A0A518FK20"/>
<evidence type="ECO:0000313" key="3">
    <source>
        <dbReference type="Proteomes" id="UP000320839"/>
    </source>
</evidence>
<dbReference type="EMBL" id="CP036317">
    <property type="protein sequence ID" value="QDV16640.1"/>
    <property type="molecule type" value="Genomic_DNA"/>
</dbReference>